<evidence type="ECO:0000256" key="1">
    <source>
        <dbReference type="ARBA" id="ARBA00022679"/>
    </source>
</evidence>
<evidence type="ECO:0000256" key="5">
    <source>
        <dbReference type="SAM" id="MobiDB-lite"/>
    </source>
</evidence>
<feature type="compositionally biased region" description="Low complexity" evidence="5">
    <location>
        <begin position="614"/>
        <end position="626"/>
    </location>
</feature>
<dbReference type="Gene3D" id="1.10.510.10">
    <property type="entry name" value="Transferase(Phosphotransferase) domain 1"/>
    <property type="match status" value="1"/>
</dbReference>
<feature type="compositionally biased region" description="Pro residues" evidence="5">
    <location>
        <begin position="627"/>
        <end position="640"/>
    </location>
</feature>
<evidence type="ECO:0000256" key="4">
    <source>
        <dbReference type="ARBA" id="ARBA00022840"/>
    </source>
</evidence>
<dbReference type="PANTHER" id="PTHR43289">
    <property type="entry name" value="MITOGEN-ACTIVATED PROTEIN KINASE KINASE KINASE 20-RELATED"/>
    <property type="match status" value="1"/>
</dbReference>
<gene>
    <name evidence="7" type="ORF">GCM10017600_70230</name>
</gene>
<feature type="compositionally biased region" description="Low complexity" evidence="5">
    <location>
        <begin position="567"/>
        <end position="596"/>
    </location>
</feature>
<dbReference type="PROSITE" id="PS50011">
    <property type="entry name" value="PROTEIN_KINASE_DOM"/>
    <property type="match status" value="1"/>
</dbReference>
<feature type="compositionally biased region" description="Polar residues" evidence="5">
    <location>
        <begin position="603"/>
        <end position="612"/>
    </location>
</feature>
<evidence type="ECO:0000256" key="2">
    <source>
        <dbReference type="ARBA" id="ARBA00022741"/>
    </source>
</evidence>
<dbReference type="Pfam" id="PF00069">
    <property type="entry name" value="Pkinase"/>
    <property type="match status" value="1"/>
</dbReference>
<reference evidence="7" key="1">
    <citation type="journal article" date="2014" name="Int. J. Syst. Evol. Microbiol.">
        <title>Complete genome sequence of Corynebacterium casei LMG S-19264T (=DSM 44701T), isolated from a smear-ripened cheese.</title>
        <authorList>
            <consortium name="US DOE Joint Genome Institute (JGI-PGF)"/>
            <person name="Walter F."/>
            <person name="Albersmeier A."/>
            <person name="Kalinowski J."/>
            <person name="Ruckert C."/>
        </authorList>
    </citation>
    <scope>NUCLEOTIDE SEQUENCE</scope>
    <source>
        <strain evidence="7">VKM Ac-2007</strain>
    </source>
</reference>
<evidence type="ECO:0000313" key="8">
    <source>
        <dbReference type="Proteomes" id="UP001143474"/>
    </source>
</evidence>
<accession>A0A9W6I8C0</accession>
<keyword evidence="4" id="KW-0067">ATP-binding</keyword>
<dbReference type="SUPFAM" id="SSF56112">
    <property type="entry name" value="Protein kinase-like (PK-like)"/>
    <property type="match status" value="1"/>
</dbReference>
<keyword evidence="1" id="KW-0808">Transferase</keyword>
<feature type="compositionally biased region" description="Low complexity" evidence="5">
    <location>
        <begin position="486"/>
        <end position="546"/>
    </location>
</feature>
<feature type="compositionally biased region" description="Polar residues" evidence="5">
    <location>
        <begin position="466"/>
        <end position="485"/>
    </location>
</feature>
<feature type="compositionally biased region" description="Low complexity" evidence="5">
    <location>
        <begin position="272"/>
        <end position="289"/>
    </location>
</feature>
<comment type="caution">
    <text evidence="7">The sequence shown here is derived from an EMBL/GenBank/DDBJ whole genome shotgun (WGS) entry which is preliminary data.</text>
</comment>
<evidence type="ECO:0000313" key="7">
    <source>
        <dbReference type="EMBL" id="GLK13612.1"/>
    </source>
</evidence>
<dbReference type="EMBL" id="BSEV01000024">
    <property type="protein sequence ID" value="GLK13612.1"/>
    <property type="molecule type" value="Genomic_DNA"/>
</dbReference>
<feature type="domain" description="Protein kinase" evidence="6">
    <location>
        <begin position="18"/>
        <end position="264"/>
    </location>
</feature>
<dbReference type="AlphaFoldDB" id="A0A9W6I8C0"/>
<proteinExistence type="predicted"/>
<organism evidence="7 8">
    <name type="scientific">Streptosporangium carneum</name>
    <dbReference type="NCBI Taxonomy" id="47481"/>
    <lineage>
        <taxon>Bacteria</taxon>
        <taxon>Bacillati</taxon>
        <taxon>Actinomycetota</taxon>
        <taxon>Actinomycetes</taxon>
        <taxon>Streptosporangiales</taxon>
        <taxon>Streptosporangiaceae</taxon>
        <taxon>Streptosporangium</taxon>
    </lineage>
</organism>
<keyword evidence="2" id="KW-0547">Nucleotide-binding</keyword>
<evidence type="ECO:0000259" key="6">
    <source>
        <dbReference type="PROSITE" id="PS50011"/>
    </source>
</evidence>
<reference evidence="7" key="2">
    <citation type="submission" date="2023-01" db="EMBL/GenBank/DDBJ databases">
        <authorList>
            <person name="Sun Q."/>
            <person name="Evtushenko L."/>
        </authorList>
    </citation>
    <scope>NUCLEOTIDE SEQUENCE</scope>
    <source>
        <strain evidence="7">VKM Ac-2007</strain>
    </source>
</reference>
<evidence type="ECO:0000256" key="3">
    <source>
        <dbReference type="ARBA" id="ARBA00022777"/>
    </source>
</evidence>
<keyword evidence="8" id="KW-1185">Reference proteome</keyword>
<dbReference type="GO" id="GO:0004674">
    <property type="term" value="F:protein serine/threonine kinase activity"/>
    <property type="evidence" value="ECO:0007669"/>
    <property type="project" value="TreeGrafter"/>
</dbReference>
<feature type="region of interest" description="Disordered" evidence="5">
    <location>
        <begin position="372"/>
        <end position="435"/>
    </location>
</feature>
<feature type="region of interest" description="Disordered" evidence="5">
    <location>
        <begin position="272"/>
        <end position="303"/>
    </location>
</feature>
<sequence length="747" mass="76502">MGDFNPLLPEDPERVGVYLLVGRLSHDPGQAVYLGRLPDNETLRVIRILPPCPHADPQTREQITNRLHAARRISGAHTAKLIEVGWFDDSPYVVREHVEGRSLRETVEAEGPLAPDALERLAVGTLTALTAIHLAGLAHGALNPDTVLLSAEGPRVCDTALGVAGGEPDYHAPEQVHANLTGGAGPGPGRPADLFAWAATIAYAATGRAPFSGDPQAVLNGSPDLSGLPPALTSLLISCLDKQPQGRPDTKAAMLQLLGDQPAIRITGDNLPQAVPQQPDAAVPQPAAPSGWGAPPLPRESAPSAQAPIVLQVTASGEKRRVGGVPVMLAASVGVVGLLAGLGLWAAGNYTSLNNVEQASANGAANRPLELVEQSQERGQDPTQGGGQGTGQDPQDPEGKVTVPWGTTPDPQVPDVGPLRLATDGPTVEPPVPTLTSFASPPAVVPTVPAPTAAPVVPTAVPTPEASAQASHTPTGKPTGKPSQIPTVEPTPAHTPTPTVTVTVTPTASPSASPTASTGNSPSPSQSRAPASSTPSPTATSAASPAVKPTETPKPTEAAKPTASAKPTEAARPTPAPTRTARPTPTVTVRPTGETPTWPPTSRPTAKPTNEVSAAPVTARPTTQAPTQPPTGRPTPPPQRANPYTPQRVCGAGFYVQRSASFNGGTTYQLYNSSSGTNCVVTMKTVDVGTATSVWATLEVQNGESKTDRGNYEYYAGPVFLSAKGKCVRFTGGGPSGNTGAAWGNCG</sequence>
<name>A0A9W6I8C0_9ACTN</name>
<protein>
    <recommendedName>
        <fullName evidence="6">Protein kinase domain-containing protein</fullName>
    </recommendedName>
</protein>
<dbReference type="Gene3D" id="3.30.200.20">
    <property type="entry name" value="Phosphorylase Kinase, domain 1"/>
    <property type="match status" value="1"/>
</dbReference>
<dbReference type="PANTHER" id="PTHR43289:SF34">
    <property type="entry name" value="SERINE_THREONINE-PROTEIN KINASE YBDM-RELATED"/>
    <property type="match status" value="1"/>
</dbReference>
<dbReference type="Proteomes" id="UP001143474">
    <property type="component" value="Unassembled WGS sequence"/>
</dbReference>
<keyword evidence="3" id="KW-0418">Kinase</keyword>
<dbReference type="SMART" id="SM00220">
    <property type="entry name" value="S_TKc"/>
    <property type="match status" value="1"/>
</dbReference>
<dbReference type="GO" id="GO:0005524">
    <property type="term" value="F:ATP binding"/>
    <property type="evidence" value="ECO:0007669"/>
    <property type="project" value="UniProtKB-KW"/>
</dbReference>
<dbReference type="InterPro" id="IPR011009">
    <property type="entry name" value="Kinase-like_dom_sf"/>
</dbReference>
<feature type="region of interest" description="Disordered" evidence="5">
    <location>
        <begin position="456"/>
        <end position="647"/>
    </location>
</feature>
<dbReference type="InterPro" id="IPR000719">
    <property type="entry name" value="Prot_kinase_dom"/>
</dbReference>
<dbReference type="RefSeq" id="WP_271221890.1">
    <property type="nucleotide sequence ID" value="NZ_BAAAVD010000038.1"/>
</dbReference>